<evidence type="ECO:0000313" key="3">
    <source>
        <dbReference type="EMBL" id="CAG5010273.1"/>
    </source>
</evidence>
<feature type="transmembrane region" description="Helical" evidence="1">
    <location>
        <begin position="72"/>
        <end position="89"/>
    </location>
</feature>
<protein>
    <recommendedName>
        <fullName evidence="2">Signal transduction histidine kinase internal region domain-containing protein</fullName>
    </recommendedName>
</protein>
<organism evidence="3 4">
    <name type="scientific">Dyadobacter helix</name>
    <dbReference type="NCBI Taxonomy" id="2822344"/>
    <lineage>
        <taxon>Bacteria</taxon>
        <taxon>Pseudomonadati</taxon>
        <taxon>Bacteroidota</taxon>
        <taxon>Cytophagia</taxon>
        <taxon>Cytophagales</taxon>
        <taxon>Spirosomataceae</taxon>
        <taxon>Dyadobacter</taxon>
    </lineage>
</organism>
<evidence type="ECO:0000256" key="1">
    <source>
        <dbReference type="SAM" id="Phobius"/>
    </source>
</evidence>
<dbReference type="EMBL" id="CAJRAF010000002">
    <property type="protein sequence ID" value="CAG5010273.1"/>
    <property type="molecule type" value="Genomic_DNA"/>
</dbReference>
<dbReference type="Pfam" id="PF06580">
    <property type="entry name" value="His_kinase"/>
    <property type="match status" value="1"/>
</dbReference>
<keyword evidence="1" id="KW-0472">Membrane</keyword>
<proteinExistence type="predicted"/>
<feature type="transmembrane region" description="Helical" evidence="1">
    <location>
        <begin position="145"/>
        <end position="163"/>
    </location>
</feature>
<dbReference type="PANTHER" id="PTHR34220:SF7">
    <property type="entry name" value="SENSOR HISTIDINE KINASE YPDA"/>
    <property type="match status" value="1"/>
</dbReference>
<evidence type="ECO:0000259" key="2">
    <source>
        <dbReference type="Pfam" id="PF06580"/>
    </source>
</evidence>
<dbReference type="Proteomes" id="UP000680038">
    <property type="component" value="Unassembled WGS sequence"/>
</dbReference>
<gene>
    <name evidence="3" type="ORF">DYBT9275_04679</name>
</gene>
<keyword evidence="4" id="KW-1185">Reference proteome</keyword>
<keyword evidence="1" id="KW-1133">Transmembrane helix</keyword>
<reference evidence="3" key="1">
    <citation type="submission" date="2021-04" db="EMBL/GenBank/DDBJ databases">
        <authorList>
            <person name="Rodrigo-Torres L."/>
            <person name="Arahal R. D."/>
            <person name="Lucena T."/>
        </authorList>
    </citation>
    <scope>NUCLEOTIDE SEQUENCE</scope>
    <source>
        <strain evidence="3">CECT 9275</strain>
    </source>
</reference>
<dbReference type="GO" id="GO:0016020">
    <property type="term" value="C:membrane"/>
    <property type="evidence" value="ECO:0007669"/>
    <property type="project" value="InterPro"/>
</dbReference>
<feature type="domain" description="Signal transduction histidine kinase internal region" evidence="2">
    <location>
        <begin position="184"/>
        <end position="262"/>
    </location>
</feature>
<accession>A0A916JFQ7</accession>
<dbReference type="InterPro" id="IPR050640">
    <property type="entry name" value="Bact_2-comp_sensor_kinase"/>
</dbReference>
<sequence length="370" mass="43082">MFRIRNTWIFHLAGWLLFMSLPLTVMSREPDALVNFRILTSPWFWLFVAVYAVIFYGNTFLLLPYCFRKRRYEVYCLAFVTLFGLMFYLQPFEKLIFDKFHPRNAMEEQTDSHIPPPPTGNAEFSGRFPERPMPHPHESRPGVDFVSLVLFLIVWVAALTIKISERWALSEKQVILSEAEKAQAELSFFKAQINPHFLFNTLNNIYSMAVSKDELTAPSILKLSQLMRYITEEATENFVALEDEIASLQNYIDLQKLRLNARTKVEFIMTGSMAGKKIAPLIFMTFVENAFKYGVSGNRETVIKVRIENKTGEIYFFCQNTVFNRQMDPERAGIGIANTRKRLDYHYPGKYSLLLDENDNLFTVQLHLII</sequence>
<dbReference type="AlphaFoldDB" id="A0A916JFQ7"/>
<dbReference type="GO" id="GO:0000155">
    <property type="term" value="F:phosphorelay sensor kinase activity"/>
    <property type="evidence" value="ECO:0007669"/>
    <property type="project" value="InterPro"/>
</dbReference>
<evidence type="ECO:0000313" key="4">
    <source>
        <dbReference type="Proteomes" id="UP000680038"/>
    </source>
</evidence>
<dbReference type="RefSeq" id="WP_215241020.1">
    <property type="nucleotide sequence ID" value="NZ_CAJRAF010000002.1"/>
</dbReference>
<feature type="transmembrane region" description="Helical" evidence="1">
    <location>
        <begin position="43"/>
        <end position="65"/>
    </location>
</feature>
<dbReference type="InterPro" id="IPR010559">
    <property type="entry name" value="Sig_transdc_His_kin_internal"/>
</dbReference>
<comment type="caution">
    <text evidence="3">The sequence shown here is derived from an EMBL/GenBank/DDBJ whole genome shotgun (WGS) entry which is preliminary data.</text>
</comment>
<name>A0A916JFQ7_9BACT</name>
<dbReference type="PANTHER" id="PTHR34220">
    <property type="entry name" value="SENSOR HISTIDINE KINASE YPDA"/>
    <property type="match status" value="1"/>
</dbReference>
<keyword evidence="1" id="KW-0812">Transmembrane</keyword>